<accession>A0ABQ0S298</accession>
<proteinExistence type="predicted"/>
<evidence type="ECO:0000313" key="3">
    <source>
        <dbReference type="Proteomes" id="UP000320693"/>
    </source>
</evidence>
<protein>
    <submittedName>
        <fullName evidence="2">Uncharacterized protein</fullName>
    </submittedName>
</protein>
<evidence type="ECO:0000313" key="2">
    <source>
        <dbReference type="EMBL" id="GEC27027.1"/>
    </source>
</evidence>
<dbReference type="EMBL" id="BJNH01000047">
    <property type="protein sequence ID" value="GEC27027.1"/>
    <property type="molecule type" value="Genomic_DNA"/>
</dbReference>
<comment type="caution">
    <text evidence="2">The sequence shown here is derived from an EMBL/GenBank/DDBJ whole genome shotgun (WGS) entry which is preliminary data.</text>
</comment>
<evidence type="ECO:0000256" key="1">
    <source>
        <dbReference type="SAM" id="MobiDB-lite"/>
    </source>
</evidence>
<keyword evidence="3" id="KW-1185">Reference proteome</keyword>
<feature type="compositionally biased region" description="Basic and acidic residues" evidence="1">
    <location>
        <begin position="23"/>
        <end position="35"/>
    </location>
</feature>
<name>A0ABQ0S298_9PSEU</name>
<sequence>MSAAPGQLGDGTSDHRRHRKLHVHTEDDRCLRSGHSHRAERADLLVRTPATPASFERLSRLPFVPNESPSQRRARLMHENKAAATRRRRCCDTGSIRGGYAGMRGPDEGYVIAALLEACAFDLSDLPAQARRAVTAAVGSCSMTPRRSPERWVRPSRGDGF</sequence>
<feature type="region of interest" description="Disordered" evidence="1">
    <location>
        <begin position="1"/>
        <end position="35"/>
    </location>
</feature>
<dbReference type="Proteomes" id="UP000320693">
    <property type="component" value="Unassembled WGS sequence"/>
</dbReference>
<reference evidence="2 3" key="1">
    <citation type="submission" date="2019-06" db="EMBL/GenBank/DDBJ databases">
        <title>Whole genome shotgun sequence of Pseudonocardia saturnea NBRC 14499.</title>
        <authorList>
            <person name="Hosoyama A."/>
            <person name="Uohara A."/>
            <person name="Ohji S."/>
            <person name="Ichikawa N."/>
        </authorList>
    </citation>
    <scope>NUCLEOTIDE SEQUENCE [LARGE SCALE GENOMIC DNA]</scope>
    <source>
        <strain evidence="2 3">NBRC 14499</strain>
    </source>
</reference>
<gene>
    <name evidence="2" type="ORF">PSA01_40560</name>
</gene>
<organism evidence="2 3">
    <name type="scientific">Pseudonocardia saturnea</name>
    <dbReference type="NCBI Taxonomy" id="33909"/>
    <lineage>
        <taxon>Bacteria</taxon>
        <taxon>Bacillati</taxon>
        <taxon>Actinomycetota</taxon>
        <taxon>Actinomycetes</taxon>
        <taxon>Pseudonocardiales</taxon>
        <taxon>Pseudonocardiaceae</taxon>
        <taxon>Pseudonocardia</taxon>
    </lineage>
</organism>